<proteinExistence type="predicted"/>
<dbReference type="Proteomes" id="UP001629953">
    <property type="component" value="Unassembled WGS sequence"/>
</dbReference>
<reference evidence="1 2" key="1">
    <citation type="journal article" date="2013" name="Int. J. Syst. Evol. Microbiol.">
        <title>Celerinatantimonas yamalensis sp. nov., a cold-adapted diazotrophic bacterium from a cold permafrost brine.</title>
        <authorList>
            <person name="Shcherbakova V."/>
            <person name="Chuvilskaya N."/>
            <person name="Rivkina E."/>
            <person name="Demidov N."/>
            <person name="Uchaeva V."/>
            <person name="Suetin S."/>
            <person name="Suzina N."/>
            <person name="Gilichinsky D."/>
        </authorList>
    </citation>
    <scope>NUCLEOTIDE SEQUENCE [LARGE SCALE GENOMIC DNA]</scope>
    <source>
        <strain evidence="1 2">C7</strain>
    </source>
</reference>
<comment type="caution">
    <text evidence="1">The sequence shown here is derived from an EMBL/GenBank/DDBJ whole genome shotgun (WGS) entry which is preliminary data.</text>
</comment>
<accession>A0ABW9G796</accession>
<evidence type="ECO:0000313" key="1">
    <source>
        <dbReference type="EMBL" id="MFM2485546.1"/>
    </source>
</evidence>
<keyword evidence="2" id="KW-1185">Reference proteome</keyword>
<protein>
    <recommendedName>
        <fullName evidence="3">Pilus assembly protein PilM</fullName>
    </recommendedName>
</protein>
<dbReference type="RefSeq" id="WP_408623783.1">
    <property type="nucleotide sequence ID" value="NZ_JBEQCT010000004.1"/>
</dbReference>
<evidence type="ECO:0008006" key="3">
    <source>
        <dbReference type="Google" id="ProtNLM"/>
    </source>
</evidence>
<name>A0ABW9G796_9GAMM</name>
<gene>
    <name evidence="1" type="ORF">ABUE30_10830</name>
</gene>
<dbReference type="EMBL" id="JBEQCT010000004">
    <property type="protein sequence ID" value="MFM2485546.1"/>
    <property type="molecule type" value="Genomic_DNA"/>
</dbReference>
<sequence length="280" mass="31935">MIKPLYLGIELQAHQLCAVGLQAGLAPKPFTKALRCDESWPELLWNKPQWLAAGLRELKKTIGKGRVSVAINLPLSCVRHTLVSLPTVQAHQPSVIADRCQRNGMIIEPQQLVQSRWLAGDGQRFGAGLYQVVMIERRLLGVLQTLCHRLHWSLQRIDLSCFARAYAWWHVESPWPGRYAELHVAQVNQTQEVSLFLHKRLLDWRRFDVSLGESLAHYLTQLQLLWRRLSGIELKQIRSLEHLSLDPSPVIIRSGERLWAQHDDSLAAFGAALAISHERL</sequence>
<organism evidence="1 2">
    <name type="scientific">Celerinatantimonas yamalensis</name>
    <dbReference type="NCBI Taxonomy" id="559956"/>
    <lineage>
        <taxon>Bacteria</taxon>
        <taxon>Pseudomonadati</taxon>
        <taxon>Pseudomonadota</taxon>
        <taxon>Gammaproteobacteria</taxon>
        <taxon>Celerinatantimonadaceae</taxon>
        <taxon>Celerinatantimonas</taxon>
    </lineage>
</organism>
<evidence type="ECO:0000313" key="2">
    <source>
        <dbReference type="Proteomes" id="UP001629953"/>
    </source>
</evidence>